<evidence type="ECO:0000256" key="2">
    <source>
        <dbReference type="SAM" id="MobiDB-lite"/>
    </source>
</evidence>
<dbReference type="PANTHER" id="PTHR21020">
    <property type="entry name" value="ZINC FINGER PROTEIN 800"/>
    <property type="match status" value="1"/>
</dbReference>
<dbReference type="PANTHER" id="PTHR21020:SF0">
    <property type="entry name" value="ZINC FINGER PROTEIN 800"/>
    <property type="match status" value="1"/>
</dbReference>
<protein>
    <recommendedName>
        <fullName evidence="3">C2H2-type domain-containing protein</fullName>
    </recommendedName>
</protein>
<feature type="region of interest" description="Disordered" evidence="2">
    <location>
        <begin position="83"/>
        <end position="155"/>
    </location>
</feature>
<feature type="domain" description="C2H2-type" evidence="3">
    <location>
        <begin position="50"/>
        <end position="77"/>
    </location>
</feature>
<keyword evidence="1" id="KW-0479">Metal-binding</keyword>
<dbReference type="PROSITE" id="PS50157">
    <property type="entry name" value="ZINC_FINGER_C2H2_2"/>
    <property type="match status" value="1"/>
</dbReference>
<keyword evidence="5" id="KW-1185">Reference proteome</keyword>
<organism evidence="4 5">
    <name type="scientific">Necator americanus</name>
    <name type="common">Human hookworm</name>
    <dbReference type="NCBI Taxonomy" id="51031"/>
    <lineage>
        <taxon>Eukaryota</taxon>
        <taxon>Metazoa</taxon>
        <taxon>Ecdysozoa</taxon>
        <taxon>Nematoda</taxon>
        <taxon>Chromadorea</taxon>
        <taxon>Rhabditida</taxon>
        <taxon>Rhabditina</taxon>
        <taxon>Rhabditomorpha</taxon>
        <taxon>Strongyloidea</taxon>
        <taxon>Ancylostomatidae</taxon>
        <taxon>Bunostominae</taxon>
        <taxon>Necator</taxon>
    </lineage>
</organism>
<gene>
    <name evidence="4" type="primary">Necator_chrI.g1064</name>
    <name evidence="4" type="ORF">RB195_004940</name>
</gene>
<proteinExistence type="predicted"/>
<feature type="compositionally biased region" description="Polar residues" evidence="2">
    <location>
        <begin position="146"/>
        <end position="155"/>
    </location>
</feature>
<evidence type="ECO:0000256" key="1">
    <source>
        <dbReference type="PROSITE-ProRule" id="PRU00042"/>
    </source>
</evidence>
<evidence type="ECO:0000313" key="4">
    <source>
        <dbReference type="EMBL" id="KAK6726944.1"/>
    </source>
</evidence>
<dbReference type="EMBL" id="JAVFWL010000001">
    <property type="protein sequence ID" value="KAK6726944.1"/>
    <property type="molecule type" value="Genomic_DNA"/>
</dbReference>
<comment type="caution">
    <text evidence="4">The sequence shown here is derived from an EMBL/GenBank/DDBJ whole genome shotgun (WGS) entry which is preliminary data.</text>
</comment>
<keyword evidence="1" id="KW-0863">Zinc-finger</keyword>
<sequence>MDKQISPSDAISSFDDEVPRGLDAEAYREYYEKCSPRGKTILDNECQPLFECRSCGEIFRSLMFFISHKRTFCREIPGVELQDSRKLGVREPQTAAKVGRPPKKRGPKPKNSEAVKGPKPSKVCKKQSGETLGDHSGDVYIKYNLPDQTNPDTRG</sequence>
<name>A0ABR1BPP8_NECAM</name>
<reference evidence="4 5" key="1">
    <citation type="submission" date="2023-08" db="EMBL/GenBank/DDBJ databases">
        <title>A Necator americanus chromosomal reference genome.</title>
        <authorList>
            <person name="Ilik V."/>
            <person name="Petrzelkova K.J."/>
            <person name="Pardy F."/>
            <person name="Fuh T."/>
            <person name="Niatou-Singa F.S."/>
            <person name="Gouil Q."/>
            <person name="Baker L."/>
            <person name="Ritchie M.E."/>
            <person name="Jex A.R."/>
            <person name="Gazzola D."/>
            <person name="Li H."/>
            <person name="Toshio Fujiwara R."/>
            <person name="Zhan B."/>
            <person name="Aroian R.V."/>
            <person name="Pafco B."/>
            <person name="Schwarz E.M."/>
        </authorList>
    </citation>
    <scope>NUCLEOTIDE SEQUENCE [LARGE SCALE GENOMIC DNA]</scope>
    <source>
        <strain evidence="4 5">Aroian</strain>
        <tissue evidence="4">Whole animal</tissue>
    </source>
</reference>
<dbReference type="InterPro" id="IPR039149">
    <property type="entry name" value="ZNF800"/>
</dbReference>
<keyword evidence="1" id="KW-0862">Zinc</keyword>
<evidence type="ECO:0000259" key="3">
    <source>
        <dbReference type="PROSITE" id="PS50157"/>
    </source>
</evidence>
<evidence type="ECO:0000313" key="5">
    <source>
        <dbReference type="Proteomes" id="UP001303046"/>
    </source>
</evidence>
<accession>A0ABR1BPP8</accession>
<dbReference type="Proteomes" id="UP001303046">
    <property type="component" value="Unassembled WGS sequence"/>
</dbReference>
<dbReference type="InterPro" id="IPR013087">
    <property type="entry name" value="Znf_C2H2_type"/>
</dbReference>